<dbReference type="EMBL" id="LOKL01000176">
    <property type="protein sequence ID" value="MBZ3926868.1"/>
    <property type="molecule type" value="Genomic_DNA"/>
</dbReference>
<name>A0AAW4RUJ8_XANCI</name>
<feature type="compositionally biased region" description="Acidic residues" evidence="1">
    <location>
        <begin position="53"/>
        <end position="64"/>
    </location>
</feature>
<reference evidence="3" key="1">
    <citation type="submission" date="2015-12" db="EMBL/GenBank/DDBJ databases">
        <authorList>
            <person name="Bansal K."/>
            <person name="Midha S."/>
            <person name="Patil P.B."/>
        </authorList>
    </citation>
    <scope>NUCLEOTIDE SEQUENCE</scope>
    <source>
        <strain evidence="3">LMG867</strain>
    </source>
</reference>
<protein>
    <recommendedName>
        <fullName evidence="5">Phage-related protein</fullName>
    </recommendedName>
</protein>
<evidence type="ECO:0000256" key="1">
    <source>
        <dbReference type="SAM" id="MobiDB-lite"/>
    </source>
</evidence>
<sequence>MVLGADGTCKPKDNECPAGQIKSPMGSCIPGDGQCAAGEVRGKDGTCKRDGDGDGEPDAGEDDGSAQQNFSGGDDCNSPPSCSGDLIMCGQARIQWRIDCNTRKNRNISGGTCAAMPVCTGEKCDAMEYSSLLMQWRTACALERQKAGEGGAGETGIKDHMTAMKQAEVNALRGLGTDDGHAGVDPNGIWAKDADYGQGKITETLFGSGGGSCDLSFTIGGRLVTPPPQFWRICSIIHWLMVAAAYLWVAFKMGG</sequence>
<feature type="transmembrane region" description="Helical" evidence="2">
    <location>
        <begin position="230"/>
        <end position="251"/>
    </location>
</feature>
<evidence type="ECO:0000313" key="4">
    <source>
        <dbReference type="Proteomes" id="UP000825388"/>
    </source>
</evidence>
<feature type="region of interest" description="Disordered" evidence="1">
    <location>
        <begin position="46"/>
        <end position="77"/>
    </location>
</feature>
<proteinExistence type="predicted"/>
<gene>
    <name evidence="3" type="ORF">Xseb_21365</name>
</gene>
<organism evidence="3 4">
    <name type="scientific">Xanthomonas citri pv. sesbaniae</name>
    <dbReference type="NCBI Taxonomy" id="473425"/>
    <lineage>
        <taxon>Bacteria</taxon>
        <taxon>Pseudomonadati</taxon>
        <taxon>Pseudomonadota</taxon>
        <taxon>Gammaproteobacteria</taxon>
        <taxon>Lysobacterales</taxon>
        <taxon>Lysobacteraceae</taxon>
        <taxon>Xanthomonas</taxon>
    </lineage>
</organism>
<evidence type="ECO:0008006" key="5">
    <source>
        <dbReference type="Google" id="ProtNLM"/>
    </source>
</evidence>
<comment type="caution">
    <text evidence="3">The sequence shown here is derived from an EMBL/GenBank/DDBJ whole genome shotgun (WGS) entry which is preliminary data.</text>
</comment>
<dbReference type="AlphaFoldDB" id="A0AAW4RUJ8"/>
<keyword evidence="2" id="KW-1133">Transmembrane helix</keyword>
<evidence type="ECO:0000313" key="3">
    <source>
        <dbReference type="EMBL" id="MBZ3926868.1"/>
    </source>
</evidence>
<accession>A0AAW4RUJ8</accession>
<dbReference type="Proteomes" id="UP000825388">
    <property type="component" value="Unassembled WGS sequence"/>
</dbReference>
<keyword evidence="2" id="KW-0472">Membrane</keyword>
<keyword evidence="2" id="KW-0812">Transmembrane</keyword>
<evidence type="ECO:0000256" key="2">
    <source>
        <dbReference type="SAM" id="Phobius"/>
    </source>
</evidence>